<dbReference type="PROSITE" id="PS00687">
    <property type="entry name" value="ALDEHYDE_DEHYDR_GLU"/>
    <property type="match status" value="1"/>
</dbReference>
<feature type="active site" evidence="2">
    <location>
        <position position="247"/>
    </location>
</feature>
<dbReference type="Gene3D" id="3.40.605.10">
    <property type="entry name" value="Aldehyde Dehydrogenase, Chain A, domain 1"/>
    <property type="match status" value="1"/>
</dbReference>
<dbReference type="InterPro" id="IPR029510">
    <property type="entry name" value="Ald_DH_CS_GLU"/>
</dbReference>
<dbReference type="InterPro" id="IPR016163">
    <property type="entry name" value="Ald_DH_C"/>
</dbReference>
<dbReference type="SUPFAM" id="SSF53720">
    <property type="entry name" value="ALDH-like"/>
    <property type="match status" value="1"/>
</dbReference>
<dbReference type="Pfam" id="PF00171">
    <property type="entry name" value="Aldedh"/>
    <property type="match status" value="1"/>
</dbReference>
<dbReference type="PANTHER" id="PTHR11699">
    <property type="entry name" value="ALDEHYDE DEHYDROGENASE-RELATED"/>
    <property type="match status" value="1"/>
</dbReference>
<accession>A0ABU4FFR7</accession>
<gene>
    <name evidence="5" type="ORF">R5A26_23260</name>
</gene>
<keyword evidence="6" id="KW-1185">Reference proteome</keyword>
<evidence type="ECO:0000313" key="5">
    <source>
        <dbReference type="EMBL" id="MDV7218873.1"/>
    </source>
</evidence>
<reference evidence="5 6" key="1">
    <citation type="submission" date="2023-10" db="EMBL/GenBank/DDBJ databases">
        <title>Characterization of rhizosphere-enriched actinobacteria from wheat plants lab-grown on chernevaya soil.</title>
        <authorList>
            <person name="Tikhonova E.N."/>
            <person name="Konopkin A."/>
            <person name="Kravchenko I.K."/>
        </authorList>
    </citation>
    <scope>NUCLEOTIDE SEQUENCE [LARGE SCALE GENOMIC DNA]</scope>
    <source>
        <strain evidence="5 6">RR29</strain>
    </source>
</reference>
<dbReference type="Gene3D" id="3.40.309.10">
    <property type="entry name" value="Aldehyde Dehydrogenase, Chain A, domain 2"/>
    <property type="match status" value="1"/>
</dbReference>
<evidence type="ECO:0000259" key="4">
    <source>
        <dbReference type="Pfam" id="PF00171"/>
    </source>
</evidence>
<dbReference type="EMBL" id="JAWMAJ010000077">
    <property type="protein sequence ID" value="MDV7218873.1"/>
    <property type="molecule type" value="Genomic_DNA"/>
</dbReference>
<comment type="similarity">
    <text evidence="3">Belongs to the aldehyde dehydrogenase family.</text>
</comment>
<evidence type="ECO:0000256" key="3">
    <source>
        <dbReference type="RuleBase" id="RU003345"/>
    </source>
</evidence>
<evidence type="ECO:0000313" key="6">
    <source>
        <dbReference type="Proteomes" id="UP001187346"/>
    </source>
</evidence>
<dbReference type="RefSeq" id="WP_266865358.1">
    <property type="nucleotide sequence ID" value="NZ_JAPEMW010000001.1"/>
</dbReference>
<dbReference type="InterPro" id="IPR016161">
    <property type="entry name" value="Ald_DH/histidinol_DH"/>
</dbReference>
<dbReference type="PROSITE" id="PS00070">
    <property type="entry name" value="ALDEHYDE_DEHYDR_CYS"/>
    <property type="match status" value="1"/>
</dbReference>
<dbReference type="CDD" id="cd07114">
    <property type="entry name" value="ALDH_DhaS"/>
    <property type="match status" value="1"/>
</dbReference>
<dbReference type="InterPro" id="IPR015590">
    <property type="entry name" value="Aldehyde_DH_dom"/>
</dbReference>
<proteinExistence type="inferred from homology"/>
<dbReference type="Proteomes" id="UP001187346">
    <property type="component" value="Unassembled WGS sequence"/>
</dbReference>
<protein>
    <submittedName>
        <fullName evidence="5">Aldehyde dehydrogenase</fullName>
    </submittedName>
</protein>
<evidence type="ECO:0000256" key="2">
    <source>
        <dbReference type="PROSITE-ProRule" id="PRU10007"/>
    </source>
</evidence>
<sequence>MRTYANLIGGSFVAPLNDRYFDAIDPYVNKSFARVPESGEEDAAVAITAAVAAFDSWRRVPGVERARMLRRLAELLNANAASIGRVESRDNGKLVSETVGQARFAARAYEFFGGSADRLTGRTIPLDDPNLFDFTRREPAGVAVLITAWNSPMQLLSNKLAPALAAGCTVVVKPSEQASCSTLEFAELIGEAGFPPGVVNVVTGGADVGRALVADARVGRISFTGSVGAGRAIARSASRNLTPCTLELGGKSPNIVFADADLDRALRGAMSGIFGAGGQTCVAGSRLLVQDSVYDGVVEALARSADKIVLGDPAAEATQMGPMANEGQRDRVVRMIREAKDQGAVEATGGARDLTSLDPAFFVQPTIFRNVSNDMTIAREEVFGPVLSVIPFKTEQDAIEIANDTDFGLAAGLWTTDLARAHRVARDISAGTVWINTYRTASIQAPFGGLRRSGYGRERGEIAIEEYLTTKNVMVDLGDVTRDHFDTADYSPTVVS</sequence>
<keyword evidence="1 3" id="KW-0560">Oxidoreductase</keyword>
<feature type="domain" description="Aldehyde dehydrogenase" evidence="4">
    <location>
        <begin position="19"/>
        <end position="473"/>
    </location>
</feature>
<evidence type="ECO:0000256" key="1">
    <source>
        <dbReference type="ARBA" id="ARBA00023002"/>
    </source>
</evidence>
<name>A0ABU4FFR7_9ACTN</name>
<comment type="caution">
    <text evidence="5">The sequence shown here is derived from an EMBL/GenBank/DDBJ whole genome shotgun (WGS) entry which is preliminary data.</text>
</comment>
<organism evidence="5 6">
    <name type="scientific">Streptomyces prunicolor</name>
    <dbReference type="NCBI Taxonomy" id="67348"/>
    <lineage>
        <taxon>Bacteria</taxon>
        <taxon>Bacillati</taxon>
        <taxon>Actinomycetota</taxon>
        <taxon>Actinomycetes</taxon>
        <taxon>Kitasatosporales</taxon>
        <taxon>Streptomycetaceae</taxon>
        <taxon>Streptomyces</taxon>
    </lineage>
</organism>
<dbReference type="InterPro" id="IPR016162">
    <property type="entry name" value="Ald_DH_N"/>
</dbReference>
<dbReference type="InterPro" id="IPR016160">
    <property type="entry name" value="Ald_DH_CS_CYS"/>
</dbReference>